<keyword evidence="1" id="KW-0732">Signal</keyword>
<gene>
    <name evidence="2" type="ORF">EV420DRAFT_1478271</name>
</gene>
<organism evidence="2 3">
    <name type="scientific">Armillaria tabescens</name>
    <name type="common">Ringless honey mushroom</name>
    <name type="synonym">Agaricus tabescens</name>
    <dbReference type="NCBI Taxonomy" id="1929756"/>
    <lineage>
        <taxon>Eukaryota</taxon>
        <taxon>Fungi</taxon>
        <taxon>Dikarya</taxon>
        <taxon>Basidiomycota</taxon>
        <taxon>Agaricomycotina</taxon>
        <taxon>Agaricomycetes</taxon>
        <taxon>Agaricomycetidae</taxon>
        <taxon>Agaricales</taxon>
        <taxon>Marasmiineae</taxon>
        <taxon>Physalacriaceae</taxon>
        <taxon>Desarmillaria</taxon>
    </lineage>
</organism>
<dbReference type="Proteomes" id="UP001175211">
    <property type="component" value="Unassembled WGS sequence"/>
</dbReference>
<dbReference type="GeneID" id="85353026"/>
<protein>
    <submittedName>
        <fullName evidence="2">Uncharacterized protein</fullName>
    </submittedName>
</protein>
<dbReference type="RefSeq" id="XP_060332532.1">
    <property type="nucleotide sequence ID" value="XM_060469478.1"/>
</dbReference>
<comment type="caution">
    <text evidence="2">The sequence shown here is derived from an EMBL/GenBank/DDBJ whole genome shotgun (WGS) entry which is preliminary data.</text>
</comment>
<dbReference type="EMBL" id="JAUEPS010000012">
    <property type="protein sequence ID" value="KAK0460493.1"/>
    <property type="molecule type" value="Genomic_DNA"/>
</dbReference>
<name>A0AA39N7K6_ARMTA</name>
<evidence type="ECO:0000313" key="3">
    <source>
        <dbReference type="Proteomes" id="UP001175211"/>
    </source>
</evidence>
<dbReference type="Gene3D" id="3.10.20.90">
    <property type="entry name" value="Phosphatidylinositol 3-kinase Catalytic Subunit, Chain A, domain 1"/>
    <property type="match status" value="1"/>
</dbReference>
<sequence>MKQGTVLCLPLLQLLSLLLALTNVHSIKDQTVNAKFQLRMYKNESTIDGNFTVDTKRSSKYNYLIWADSGEEVVLQVEGVLLEGYVPPVLNCRSDYLNRLNDLVQSMLISGDKEDKAFSDAVSAIEAIHYFMSRFDSKPSMFYPSRVDTMVAICAETRLLMPMARVKTNIVDPQCIDSGNILKTILEKGSHQYMEDNVVDFMKWGTEHDGTLFMVRLESVMVMERIGTEILKSIGKFLGAGTEPIQPPPKKRRVHFKGISVAVNMEGTSNADVDNLSEMMQHASTEAKRMLFHVNPIVGYGYMSILEDVNMAPKCKRSSDDSDASIEEQSSTMPHGVTLHLVAGNGYQKQYRIKMATALGGLVACFAHSYGMNPRYIIIMVDFSLTPEAYGMKDEDMIDVIYNSTSNEF</sequence>
<evidence type="ECO:0000256" key="1">
    <source>
        <dbReference type="SAM" id="SignalP"/>
    </source>
</evidence>
<reference evidence="2" key="1">
    <citation type="submission" date="2023-06" db="EMBL/GenBank/DDBJ databases">
        <authorList>
            <consortium name="Lawrence Berkeley National Laboratory"/>
            <person name="Ahrendt S."/>
            <person name="Sahu N."/>
            <person name="Indic B."/>
            <person name="Wong-Bajracharya J."/>
            <person name="Merenyi Z."/>
            <person name="Ke H.-M."/>
            <person name="Monk M."/>
            <person name="Kocsube S."/>
            <person name="Drula E."/>
            <person name="Lipzen A."/>
            <person name="Balint B."/>
            <person name="Henrissat B."/>
            <person name="Andreopoulos B."/>
            <person name="Martin F.M."/>
            <person name="Harder C.B."/>
            <person name="Rigling D."/>
            <person name="Ford K.L."/>
            <person name="Foster G.D."/>
            <person name="Pangilinan J."/>
            <person name="Papanicolaou A."/>
            <person name="Barry K."/>
            <person name="LaButti K."/>
            <person name="Viragh M."/>
            <person name="Koriabine M."/>
            <person name="Yan M."/>
            <person name="Riley R."/>
            <person name="Champramary S."/>
            <person name="Plett K.L."/>
            <person name="Tsai I.J."/>
            <person name="Slot J."/>
            <person name="Sipos G."/>
            <person name="Plett J."/>
            <person name="Nagy L.G."/>
            <person name="Grigoriev I.V."/>
        </authorList>
    </citation>
    <scope>NUCLEOTIDE SEQUENCE</scope>
    <source>
        <strain evidence="2">CCBAS 213</strain>
    </source>
</reference>
<dbReference type="AlphaFoldDB" id="A0AA39N7K6"/>
<accession>A0AA39N7K6</accession>
<feature type="signal peptide" evidence="1">
    <location>
        <begin position="1"/>
        <end position="26"/>
    </location>
</feature>
<feature type="chain" id="PRO_5041381081" evidence="1">
    <location>
        <begin position="27"/>
        <end position="409"/>
    </location>
</feature>
<evidence type="ECO:0000313" key="2">
    <source>
        <dbReference type="EMBL" id="KAK0460493.1"/>
    </source>
</evidence>
<keyword evidence="3" id="KW-1185">Reference proteome</keyword>
<proteinExistence type="predicted"/>